<keyword evidence="2" id="KW-0540">Nuclease</keyword>
<evidence type="ECO:0000259" key="1">
    <source>
        <dbReference type="Pfam" id="PF12183"/>
    </source>
</evidence>
<dbReference type="Proteomes" id="UP000249396">
    <property type="component" value="Unassembled WGS sequence"/>
</dbReference>
<comment type="caution">
    <text evidence="2">The sequence shown here is derived from an EMBL/GenBank/DDBJ whole genome shotgun (WGS) entry which is preliminary data.</text>
</comment>
<proteinExistence type="predicted"/>
<dbReference type="Pfam" id="PF12183">
    <property type="entry name" value="NotI"/>
    <property type="match status" value="1"/>
</dbReference>
<sequence length="301" mass="33922">MIVRPKKDLIEVFGYAPDDLSPQCRSLWRLSACPFIHKQCTKANHDGSVIYGTCSVTSAFGHCVICPNRLYEQDYAVLRAIGKEVFDSSLDFYMYEQFIPLRENMKSCIVALGQNSGREVKIGTNLSMDWVLAKIKNGQLIEYVGVEVQSIDITGNYRDAWHSYKNLTEQTQLIPSSGHGMNWANVHKRLIPQIIRKGLIYSRSDLVKSGLYFVVPDIVYRKFEGIIGGDIPLLTTGGKDVLTIHTYELSPTVKHGEQRSLILKRNIRFSLEEFSQRFISGPNLPSGFQLDAAVKRVLGVS</sequence>
<dbReference type="EMBL" id="QJPH01000288">
    <property type="protein sequence ID" value="PZN80097.1"/>
    <property type="molecule type" value="Genomic_DNA"/>
</dbReference>
<feature type="domain" description="Restriction endonuclease type II NotI" evidence="1">
    <location>
        <begin position="32"/>
        <end position="201"/>
    </location>
</feature>
<accession>A0A2W4TBG1</accession>
<evidence type="ECO:0000313" key="3">
    <source>
        <dbReference type="Proteomes" id="UP000249396"/>
    </source>
</evidence>
<name>A0A2W4TBG1_9GAMM</name>
<reference evidence="2 3" key="1">
    <citation type="journal article" date="2018" name="Aquat. Microb. Ecol.">
        <title>Gammaproteobacterial methanotrophs dominate.</title>
        <authorList>
            <person name="Rissanen A.J."/>
            <person name="Saarenheimo J."/>
            <person name="Tiirola M."/>
            <person name="Peura S."/>
            <person name="Aalto S.L."/>
            <person name="Karvinen A."/>
            <person name="Nykanen H."/>
        </authorList>
    </citation>
    <scope>NUCLEOTIDE SEQUENCE [LARGE SCALE GENOMIC DNA]</scope>
    <source>
        <strain evidence="2">AMbin10</strain>
    </source>
</reference>
<gene>
    <name evidence="2" type="ORF">DM484_10500</name>
</gene>
<keyword evidence="2" id="KW-0378">Hydrolase</keyword>
<evidence type="ECO:0000313" key="2">
    <source>
        <dbReference type="EMBL" id="PZN80097.1"/>
    </source>
</evidence>
<organism evidence="2 3">
    <name type="scientific">Candidatus Methylumidiphilus alinenensis</name>
    <dbReference type="NCBI Taxonomy" id="2202197"/>
    <lineage>
        <taxon>Bacteria</taxon>
        <taxon>Pseudomonadati</taxon>
        <taxon>Pseudomonadota</taxon>
        <taxon>Gammaproteobacteria</taxon>
        <taxon>Methylococcales</taxon>
        <taxon>Candidatus Methylumidiphilus</taxon>
    </lineage>
</organism>
<protein>
    <submittedName>
        <fullName evidence="2">Restriction endonuclease</fullName>
    </submittedName>
</protein>
<keyword evidence="2" id="KW-0255">Endonuclease</keyword>
<dbReference type="AlphaFoldDB" id="A0A2W4TBG1"/>
<dbReference type="InterPro" id="IPR022009">
    <property type="entry name" value="Resctriction_endonuc_II_NotI"/>
</dbReference>
<dbReference type="GO" id="GO:0004519">
    <property type="term" value="F:endonuclease activity"/>
    <property type="evidence" value="ECO:0007669"/>
    <property type="project" value="UniProtKB-KW"/>
</dbReference>